<organism evidence="1 2">
    <name type="scientific">Bonamia ostreae</name>
    <dbReference type="NCBI Taxonomy" id="126728"/>
    <lineage>
        <taxon>Eukaryota</taxon>
        <taxon>Sar</taxon>
        <taxon>Rhizaria</taxon>
        <taxon>Endomyxa</taxon>
        <taxon>Ascetosporea</taxon>
        <taxon>Haplosporida</taxon>
        <taxon>Bonamia</taxon>
    </lineage>
</organism>
<evidence type="ECO:0000313" key="1">
    <source>
        <dbReference type="EMBL" id="MES1919121.1"/>
    </source>
</evidence>
<keyword evidence="2" id="KW-1185">Reference proteome</keyword>
<sequence length="57" mass="6455">MTIKDLLLKSISAPRKRNSNPEKYTNFILEKTHFTDKSEKMAVLSTKLEKAIESSAA</sequence>
<accession>A0ABV2AHG9</accession>
<dbReference type="EMBL" id="JBDODL010000204">
    <property type="protein sequence ID" value="MES1919121.1"/>
    <property type="molecule type" value="Genomic_DNA"/>
</dbReference>
<gene>
    <name evidence="1" type="ORF">MHBO_000986</name>
</gene>
<protein>
    <submittedName>
        <fullName evidence="1">Uncharacterized protein</fullName>
    </submittedName>
</protein>
<proteinExistence type="predicted"/>
<name>A0ABV2AHG9_9EUKA</name>
<dbReference type="Proteomes" id="UP001439008">
    <property type="component" value="Unassembled WGS sequence"/>
</dbReference>
<reference evidence="1 2" key="1">
    <citation type="journal article" date="2024" name="BMC Biol.">
        <title>Comparative genomics of Ascetosporea gives new insight into the evolutionary basis for animal parasitism in Rhizaria.</title>
        <authorList>
            <person name="Hiltunen Thoren M."/>
            <person name="Onut-Brannstrom I."/>
            <person name="Alfjorden A."/>
            <person name="Peckova H."/>
            <person name="Swords F."/>
            <person name="Hooper C."/>
            <person name="Holzer A.S."/>
            <person name="Bass D."/>
            <person name="Burki F."/>
        </authorList>
    </citation>
    <scope>NUCLEOTIDE SEQUENCE [LARGE SCALE GENOMIC DNA]</scope>
    <source>
        <strain evidence="1">20-A016</strain>
    </source>
</reference>
<evidence type="ECO:0000313" key="2">
    <source>
        <dbReference type="Proteomes" id="UP001439008"/>
    </source>
</evidence>
<comment type="caution">
    <text evidence="1">The sequence shown here is derived from an EMBL/GenBank/DDBJ whole genome shotgun (WGS) entry which is preliminary data.</text>
</comment>